<accession>A0ABP3PJ28</accession>
<name>A0ABP3PJ28_9PROT</name>
<dbReference type="EMBL" id="BAAAFZ010000006">
    <property type="protein sequence ID" value="GAA0568599.1"/>
    <property type="molecule type" value="Genomic_DNA"/>
</dbReference>
<proteinExistence type="predicted"/>
<reference evidence="2" key="1">
    <citation type="journal article" date="2019" name="Int. J. Syst. Evol. Microbiol.">
        <title>The Global Catalogue of Microorganisms (GCM) 10K type strain sequencing project: providing services to taxonomists for standard genome sequencing and annotation.</title>
        <authorList>
            <consortium name="The Broad Institute Genomics Platform"/>
            <consortium name="The Broad Institute Genome Sequencing Center for Infectious Disease"/>
            <person name="Wu L."/>
            <person name="Ma J."/>
        </authorList>
    </citation>
    <scope>NUCLEOTIDE SEQUENCE [LARGE SCALE GENOMIC DNA]</scope>
    <source>
        <strain evidence="2">JCM 9933</strain>
    </source>
</reference>
<evidence type="ECO:0000313" key="2">
    <source>
        <dbReference type="Proteomes" id="UP001501588"/>
    </source>
</evidence>
<dbReference type="InterPro" id="IPR011681">
    <property type="entry name" value="GcrA"/>
</dbReference>
<sequence>MEPFCVVLPYIVTHEMWWVTARETRMEWTAKSIDLLRALWAEGHSTAEIGRRMGVTKNAIVGKAHRLDLPARPSPIRKLEGLGVPSSAPRRKPAAAAHDAAPAIAAAAARAVPQAPQPQPVPRPSAAPAPVVSAQVSHFPRASLRSCCWPIGEPGQREFRFCGCEAAPGKPYCAEHAAIAYVRVRDRRSDAA</sequence>
<keyword evidence="2" id="KW-1185">Reference proteome</keyword>
<gene>
    <name evidence="1" type="ORF">GCM10009416_03440</name>
</gene>
<dbReference type="Proteomes" id="UP001501588">
    <property type="component" value="Unassembled WGS sequence"/>
</dbReference>
<organism evidence="1 2">
    <name type="scientific">Craurococcus roseus</name>
    <dbReference type="NCBI Taxonomy" id="77585"/>
    <lineage>
        <taxon>Bacteria</taxon>
        <taxon>Pseudomonadati</taxon>
        <taxon>Pseudomonadota</taxon>
        <taxon>Alphaproteobacteria</taxon>
        <taxon>Acetobacterales</taxon>
        <taxon>Acetobacteraceae</taxon>
        <taxon>Craurococcus</taxon>
    </lineage>
</organism>
<protein>
    <submittedName>
        <fullName evidence="1">GcrA family cell cycle regulator</fullName>
    </submittedName>
</protein>
<evidence type="ECO:0000313" key="1">
    <source>
        <dbReference type="EMBL" id="GAA0568599.1"/>
    </source>
</evidence>
<comment type="caution">
    <text evidence="1">The sequence shown here is derived from an EMBL/GenBank/DDBJ whole genome shotgun (WGS) entry which is preliminary data.</text>
</comment>
<dbReference type="Pfam" id="PF07750">
    <property type="entry name" value="GcrA"/>
    <property type="match status" value="1"/>
</dbReference>
<dbReference type="Gene3D" id="1.10.10.60">
    <property type="entry name" value="Homeodomain-like"/>
    <property type="match status" value="1"/>
</dbReference>